<dbReference type="InterPro" id="IPR036388">
    <property type="entry name" value="WH-like_DNA-bd_sf"/>
</dbReference>
<dbReference type="PANTHER" id="PTHR38600:SF1">
    <property type="entry name" value="TRANSCRIPTIONAL REGULATORY PROTEIN"/>
    <property type="match status" value="1"/>
</dbReference>
<dbReference type="InterPro" id="IPR011991">
    <property type="entry name" value="ArsR-like_HTH"/>
</dbReference>
<dbReference type="AlphaFoldDB" id="A0ABD6C646"/>
<dbReference type="SMART" id="SM00418">
    <property type="entry name" value="HTH_ARSR"/>
    <property type="match status" value="1"/>
</dbReference>
<keyword evidence="4" id="KW-1185">Reference proteome</keyword>
<gene>
    <name evidence="3" type="ORF">ACFR9T_14940</name>
</gene>
<dbReference type="CDD" id="cd00090">
    <property type="entry name" value="HTH_ARSR"/>
    <property type="match status" value="1"/>
</dbReference>
<evidence type="ECO:0000259" key="2">
    <source>
        <dbReference type="SMART" id="SM00418"/>
    </source>
</evidence>
<dbReference type="EMBL" id="JBHUDB010000017">
    <property type="protein sequence ID" value="MFD1571858.1"/>
    <property type="molecule type" value="Genomic_DNA"/>
</dbReference>
<dbReference type="InterPro" id="IPR036390">
    <property type="entry name" value="WH_DNA-bd_sf"/>
</dbReference>
<dbReference type="Pfam" id="PF12840">
    <property type="entry name" value="HTH_20"/>
    <property type="match status" value="1"/>
</dbReference>
<dbReference type="Gene3D" id="1.10.10.10">
    <property type="entry name" value="Winged helix-like DNA-binding domain superfamily/Winged helix DNA-binding domain"/>
    <property type="match status" value="1"/>
</dbReference>
<feature type="region of interest" description="Disordered" evidence="1">
    <location>
        <begin position="1"/>
        <end position="25"/>
    </location>
</feature>
<organism evidence="3 4">
    <name type="scientific">Halorubrum laminariae</name>
    <dbReference type="NCBI Taxonomy" id="1433523"/>
    <lineage>
        <taxon>Archaea</taxon>
        <taxon>Methanobacteriati</taxon>
        <taxon>Methanobacteriota</taxon>
        <taxon>Stenosarchaea group</taxon>
        <taxon>Halobacteria</taxon>
        <taxon>Halobacteriales</taxon>
        <taxon>Haloferacaceae</taxon>
        <taxon>Halorubrum</taxon>
    </lineage>
</organism>
<dbReference type="SUPFAM" id="SSF46785">
    <property type="entry name" value="Winged helix' DNA-binding domain"/>
    <property type="match status" value="1"/>
</dbReference>
<name>A0ABD6C646_9EURY</name>
<feature type="domain" description="HTH arsR-type" evidence="2">
    <location>
        <begin position="30"/>
        <end position="111"/>
    </location>
</feature>
<accession>A0ABD6C646</accession>
<sequence>MPTAFSSHTSVDHTPRDQTSVAVDDEQSTNVLKAVSSDTAQQILATLDDGPATASDIAEAIDTSIQNAKYHLDHLYEANLIETVDTWYSRKGTEMTVYALSVEELVIQFGDSTPETQQ</sequence>
<dbReference type="RefSeq" id="WP_256419507.1">
    <property type="nucleotide sequence ID" value="NZ_JANHDL010000024.1"/>
</dbReference>
<proteinExistence type="predicted"/>
<dbReference type="PANTHER" id="PTHR38600">
    <property type="entry name" value="TRANSCRIPTIONAL REGULATORY PROTEIN"/>
    <property type="match status" value="1"/>
</dbReference>
<evidence type="ECO:0000313" key="4">
    <source>
        <dbReference type="Proteomes" id="UP001597185"/>
    </source>
</evidence>
<dbReference type="Proteomes" id="UP001597185">
    <property type="component" value="Unassembled WGS sequence"/>
</dbReference>
<comment type="caution">
    <text evidence="3">The sequence shown here is derived from an EMBL/GenBank/DDBJ whole genome shotgun (WGS) entry which is preliminary data.</text>
</comment>
<protein>
    <submittedName>
        <fullName evidence="3">ArsR/SmtB family transcription factor</fullName>
    </submittedName>
</protein>
<evidence type="ECO:0000256" key="1">
    <source>
        <dbReference type="SAM" id="MobiDB-lite"/>
    </source>
</evidence>
<evidence type="ECO:0000313" key="3">
    <source>
        <dbReference type="EMBL" id="MFD1571858.1"/>
    </source>
</evidence>
<reference evidence="3 4" key="1">
    <citation type="journal article" date="2019" name="Int. J. Syst. Evol. Microbiol.">
        <title>The Global Catalogue of Microorganisms (GCM) 10K type strain sequencing project: providing services to taxonomists for standard genome sequencing and annotation.</title>
        <authorList>
            <consortium name="The Broad Institute Genomics Platform"/>
            <consortium name="The Broad Institute Genome Sequencing Center for Infectious Disease"/>
            <person name="Wu L."/>
            <person name="Ma J."/>
        </authorList>
    </citation>
    <scope>NUCLEOTIDE SEQUENCE [LARGE SCALE GENOMIC DNA]</scope>
    <source>
        <strain evidence="3 4">CGMCC 1.12689</strain>
    </source>
</reference>
<dbReference type="InterPro" id="IPR001845">
    <property type="entry name" value="HTH_ArsR_DNA-bd_dom"/>
</dbReference>